<dbReference type="SUPFAM" id="SSF56349">
    <property type="entry name" value="DNA breaking-rejoining enzymes"/>
    <property type="match status" value="1"/>
</dbReference>
<keyword evidence="13" id="KW-1185">Reference proteome</keyword>
<dbReference type="GO" id="GO:0051301">
    <property type="term" value="P:cell division"/>
    <property type="evidence" value="ECO:0007669"/>
    <property type="project" value="UniProtKB-KW"/>
</dbReference>
<evidence type="ECO:0000256" key="3">
    <source>
        <dbReference type="ARBA" id="ARBA00022618"/>
    </source>
</evidence>
<keyword evidence="2 9" id="KW-0963">Cytoplasm</keyword>
<keyword evidence="8 9" id="KW-0131">Cell cycle</keyword>
<dbReference type="Gene3D" id="1.10.150.130">
    <property type="match status" value="1"/>
</dbReference>
<evidence type="ECO:0000256" key="2">
    <source>
        <dbReference type="ARBA" id="ARBA00022490"/>
    </source>
</evidence>
<dbReference type="GO" id="GO:0007059">
    <property type="term" value="P:chromosome segregation"/>
    <property type="evidence" value="ECO:0007669"/>
    <property type="project" value="UniProtKB-UniRule"/>
</dbReference>
<keyword evidence="6 9" id="KW-0238">DNA-binding</keyword>
<dbReference type="InterPro" id="IPR002104">
    <property type="entry name" value="Integrase_catalytic"/>
</dbReference>
<dbReference type="PANTHER" id="PTHR30349">
    <property type="entry name" value="PHAGE INTEGRASE-RELATED"/>
    <property type="match status" value="1"/>
</dbReference>
<feature type="active site" evidence="9">
    <location>
        <position position="243"/>
    </location>
</feature>
<evidence type="ECO:0000256" key="8">
    <source>
        <dbReference type="ARBA" id="ARBA00023306"/>
    </source>
</evidence>
<evidence type="ECO:0000256" key="6">
    <source>
        <dbReference type="ARBA" id="ARBA00023125"/>
    </source>
</evidence>
<keyword evidence="7 9" id="KW-0233">DNA recombination</keyword>
<comment type="function">
    <text evidence="9">Site-specific tyrosine recombinase, which acts by catalyzing the cutting and rejoining of the recombining DNA molecules. The XerC-XerD complex is essential to convert dimers of the bacterial chromosome into monomers to permit their segregation at cell division. It also contributes to the segregational stability of plasmids.</text>
</comment>
<protein>
    <recommendedName>
        <fullName evidence="9">Tyrosine recombinase XerC</fullName>
    </recommendedName>
</protein>
<sequence>MIQIKPCLDAYLAYLQDTRHLSPHTVTAAKQDISLFKTDLCLSDKNDVCDIGSDQVRQFLRRQSGRGKSPKTVARYRSSLLNFFDFLKQAPNCPLDHNPVSLVNAPKVGRKLPEVLDVDLIFQLLDVPQNSAIERRDKAMLELFYSSGLRLSELSRLQWVDLNWGEGLVRLLGKGQKTRVVPVGRAALKALSNWQQDSRDMNQSSVDWVFVSKRGGRLKPRSIQARVKHWAQQLGLWQRVYPHLLRHSFASHVLESSGDLRAVQDMLGHADLSTTQIYTHLNFQHLAQVYDRSHPRARKSSKNPTKQE</sequence>
<dbReference type="CDD" id="cd00798">
    <property type="entry name" value="INT_XerDC_C"/>
    <property type="match status" value="1"/>
</dbReference>
<dbReference type="HAMAP" id="MF_01808">
    <property type="entry name" value="Recomb_XerC_XerD"/>
    <property type="match status" value="1"/>
</dbReference>
<keyword evidence="3 9" id="KW-0132">Cell division</keyword>
<feature type="active site" evidence="9">
    <location>
        <position position="269"/>
    </location>
</feature>
<keyword evidence="5 9" id="KW-0229">DNA integration</keyword>
<evidence type="ECO:0000256" key="9">
    <source>
        <dbReference type="HAMAP-Rule" id="MF_01808"/>
    </source>
</evidence>
<evidence type="ECO:0000259" key="11">
    <source>
        <dbReference type="PROSITE" id="PS51900"/>
    </source>
</evidence>
<feature type="active site" evidence="9">
    <location>
        <position position="246"/>
    </location>
</feature>
<dbReference type="GO" id="GO:0003677">
    <property type="term" value="F:DNA binding"/>
    <property type="evidence" value="ECO:0007669"/>
    <property type="project" value="UniProtKB-UniRule"/>
</dbReference>
<dbReference type="InterPro" id="IPR004107">
    <property type="entry name" value="Integrase_SAM-like_N"/>
</dbReference>
<feature type="active site" evidence="9">
    <location>
        <position position="150"/>
    </location>
</feature>
<comment type="caution">
    <text evidence="12">The sequence shown here is derived from an EMBL/GenBank/DDBJ whole genome shotgun (WGS) entry which is preliminary data.</text>
</comment>
<reference evidence="12" key="1">
    <citation type="journal article" date="2014" name="Int. J. Syst. Evol. Microbiol.">
        <title>Complete genome sequence of Corynebacterium casei LMG S-19264T (=DSM 44701T), isolated from a smear-ripened cheese.</title>
        <authorList>
            <consortium name="US DOE Joint Genome Institute (JGI-PGF)"/>
            <person name="Walter F."/>
            <person name="Albersmeier A."/>
            <person name="Kalinowski J."/>
            <person name="Ruckert C."/>
        </authorList>
    </citation>
    <scope>NUCLEOTIDE SEQUENCE</scope>
    <source>
        <strain evidence="12">CGMCC 1.12181</strain>
    </source>
</reference>
<dbReference type="InterPro" id="IPR023009">
    <property type="entry name" value="Tyrosine_recombinase_XerC/XerD"/>
</dbReference>
<dbReference type="PROSITE" id="PS51898">
    <property type="entry name" value="TYR_RECOMBINASE"/>
    <property type="match status" value="1"/>
</dbReference>
<proteinExistence type="inferred from homology"/>
<name>A0A917FLE7_9GAMM</name>
<dbReference type="InterPro" id="IPR050090">
    <property type="entry name" value="Tyrosine_recombinase_XerCD"/>
</dbReference>
<dbReference type="GO" id="GO:0009037">
    <property type="term" value="F:tyrosine-based site-specific recombinase activity"/>
    <property type="evidence" value="ECO:0007669"/>
    <property type="project" value="UniProtKB-UniRule"/>
</dbReference>
<feature type="domain" description="Core-binding (CB)" evidence="11">
    <location>
        <begin position="2"/>
        <end position="88"/>
    </location>
</feature>
<evidence type="ECO:0000259" key="10">
    <source>
        <dbReference type="PROSITE" id="PS51898"/>
    </source>
</evidence>
<comment type="similarity">
    <text evidence="9">Belongs to the 'phage' integrase family. XerC subfamily.</text>
</comment>
<dbReference type="Gene3D" id="1.10.443.10">
    <property type="entry name" value="Intergrase catalytic core"/>
    <property type="match status" value="1"/>
</dbReference>
<comment type="subcellular location">
    <subcellularLocation>
        <location evidence="1 9">Cytoplasm</location>
    </subcellularLocation>
</comment>
<organism evidence="12 13">
    <name type="scientific">Marinicella pacifica</name>
    <dbReference type="NCBI Taxonomy" id="1171543"/>
    <lineage>
        <taxon>Bacteria</taxon>
        <taxon>Pseudomonadati</taxon>
        <taxon>Pseudomonadota</taxon>
        <taxon>Gammaproteobacteria</taxon>
        <taxon>Lysobacterales</taxon>
        <taxon>Marinicellaceae</taxon>
        <taxon>Marinicella</taxon>
    </lineage>
</organism>
<dbReference type="InterPro" id="IPR044068">
    <property type="entry name" value="CB"/>
</dbReference>
<accession>A0A917FLE7</accession>
<dbReference type="InterPro" id="IPR010998">
    <property type="entry name" value="Integrase_recombinase_N"/>
</dbReference>
<dbReference type="InterPro" id="IPR011010">
    <property type="entry name" value="DNA_brk_join_enz"/>
</dbReference>
<dbReference type="PROSITE" id="PS51900">
    <property type="entry name" value="CB"/>
    <property type="match status" value="1"/>
</dbReference>
<evidence type="ECO:0000313" key="12">
    <source>
        <dbReference type="EMBL" id="GGF87484.1"/>
    </source>
</evidence>
<dbReference type="PANTHER" id="PTHR30349:SF81">
    <property type="entry name" value="TYROSINE RECOMBINASE XERC"/>
    <property type="match status" value="1"/>
</dbReference>
<feature type="active site" evidence="9">
    <location>
        <position position="174"/>
    </location>
</feature>
<dbReference type="GO" id="GO:0005737">
    <property type="term" value="C:cytoplasm"/>
    <property type="evidence" value="ECO:0007669"/>
    <property type="project" value="UniProtKB-SubCell"/>
</dbReference>
<dbReference type="Pfam" id="PF00589">
    <property type="entry name" value="Phage_integrase"/>
    <property type="match status" value="1"/>
</dbReference>
<dbReference type="Pfam" id="PF02899">
    <property type="entry name" value="Phage_int_SAM_1"/>
    <property type="match status" value="1"/>
</dbReference>
<dbReference type="RefSeq" id="WP_188364162.1">
    <property type="nucleotide sequence ID" value="NZ_BAABJF010000032.1"/>
</dbReference>
<dbReference type="GO" id="GO:0006313">
    <property type="term" value="P:DNA transposition"/>
    <property type="evidence" value="ECO:0007669"/>
    <property type="project" value="UniProtKB-UniRule"/>
</dbReference>
<evidence type="ECO:0000256" key="5">
    <source>
        <dbReference type="ARBA" id="ARBA00022908"/>
    </source>
</evidence>
<dbReference type="EMBL" id="BMEO01000002">
    <property type="protein sequence ID" value="GGF87484.1"/>
    <property type="molecule type" value="Genomic_DNA"/>
</dbReference>
<feature type="domain" description="Tyr recombinase" evidence="10">
    <location>
        <begin position="111"/>
        <end position="291"/>
    </location>
</feature>
<keyword evidence="4 9" id="KW-0159">Chromosome partition</keyword>
<dbReference type="AlphaFoldDB" id="A0A917FLE7"/>
<evidence type="ECO:0000256" key="1">
    <source>
        <dbReference type="ARBA" id="ARBA00004496"/>
    </source>
</evidence>
<comment type="subunit">
    <text evidence="9">Forms a cyclic heterotetrameric complex composed of two molecules of XerC and two molecules of XerD.</text>
</comment>
<gene>
    <name evidence="9 12" type="primary">xerC</name>
    <name evidence="12" type="ORF">GCM10011365_05660</name>
</gene>
<dbReference type="Proteomes" id="UP000605253">
    <property type="component" value="Unassembled WGS sequence"/>
</dbReference>
<evidence type="ECO:0000256" key="7">
    <source>
        <dbReference type="ARBA" id="ARBA00023172"/>
    </source>
</evidence>
<evidence type="ECO:0000256" key="4">
    <source>
        <dbReference type="ARBA" id="ARBA00022829"/>
    </source>
</evidence>
<feature type="active site" description="O-(3'-phospho-DNA)-tyrosine intermediate" evidence="9">
    <location>
        <position position="278"/>
    </location>
</feature>
<evidence type="ECO:0000313" key="13">
    <source>
        <dbReference type="Proteomes" id="UP000605253"/>
    </source>
</evidence>
<dbReference type="InterPro" id="IPR013762">
    <property type="entry name" value="Integrase-like_cat_sf"/>
</dbReference>
<reference evidence="12" key="2">
    <citation type="submission" date="2020-09" db="EMBL/GenBank/DDBJ databases">
        <authorList>
            <person name="Sun Q."/>
            <person name="Zhou Y."/>
        </authorList>
    </citation>
    <scope>NUCLEOTIDE SEQUENCE</scope>
    <source>
        <strain evidence="12">CGMCC 1.12181</strain>
    </source>
</reference>